<reference evidence="3 4" key="1">
    <citation type="submission" date="2019-05" db="EMBL/GenBank/DDBJ databases">
        <title>Draft genome sequence of Actinomadura sp. 14C53.</title>
        <authorList>
            <person name="Saricaoglu S."/>
            <person name="Isik K."/>
        </authorList>
    </citation>
    <scope>NUCLEOTIDE SEQUENCE [LARGE SCALE GENOMIC DNA]</scope>
    <source>
        <strain evidence="3 4">14C53</strain>
    </source>
</reference>
<dbReference type="Proteomes" id="UP000309174">
    <property type="component" value="Unassembled WGS sequence"/>
</dbReference>
<keyword evidence="4" id="KW-1185">Reference proteome</keyword>
<keyword evidence="2" id="KW-0812">Transmembrane</keyword>
<feature type="transmembrane region" description="Helical" evidence="2">
    <location>
        <begin position="55"/>
        <end position="76"/>
    </location>
</feature>
<gene>
    <name evidence="3" type="ORF">ETD83_28575</name>
</gene>
<dbReference type="OrthoDB" id="3421991at2"/>
<evidence type="ECO:0000256" key="1">
    <source>
        <dbReference type="SAM" id="MobiDB-lite"/>
    </source>
</evidence>
<evidence type="ECO:0000256" key="2">
    <source>
        <dbReference type="SAM" id="Phobius"/>
    </source>
</evidence>
<name>A0A5C4J4S5_9ACTN</name>
<feature type="compositionally biased region" description="Basic and acidic residues" evidence="1">
    <location>
        <begin position="21"/>
        <end position="46"/>
    </location>
</feature>
<sequence>MKRPFGHAEGAGAAKLPVVIEARDTGSRETPGRGRGRDFWPDDDKPGRRLSSPKLLFGAAAALVAVVVAVVAVMLLTGGGTKEQAAPREVLPTAYTPDYNGEGFRSISERSADGRVITEGEAFSAKSLKSTGYSFSLAASDLSSDCKAATWGARLQGDLAKFGCNQIVRSAYVSADKKHVGHFVVINLSGVEGVKQILRDLDPRTKAGWPTLLKAPGVPATGAGFSAAYARTYGHYAVLTLVERAGGAQPASLNEMIDVSLVIENAADFLYGRLDLASTGTPGQ</sequence>
<dbReference type="EMBL" id="VCKW01000180">
    <property type="protein sequence ID" value="TMQ91929.1"/>
    <property type="molecule type" value="Genomic_DNA"/>
</dbReference>
<proteinExistence type="predicted"/>
<keyword evidence="2" id="KW-0472">Membrane</keyword>
<keyword evidence="2" id="KW-1133">Transmembrane helix</keyword>
<dbReference type="AlphaFoldDB" id="A0A5C4J4S5"/>
<accession>A0A5C4J4S5</accession>
<feature type="region of interest" description="Disordered" evidence="1">
    <location>
        <begin position="16"/>
        <end position="46"/>
    </location>
</feature>
<organism evidence="3 4">
    <name type="scientific">Actinomadura soli</name>
    <dbReference type="NCBI Taxonomy" id="2508997"/>
    <lineage>
        <taxon>Bacteria</taxon>
        <taxon>Bacillati</taxon>
        <taxon>Actinomycetota</taxon>
        <taxon>Actinomycetes</taxon>
        <taxon>Streptosporangiales</taxon>
        <taxon>Thermomonosporaceae</taxon>
        <taxon>Actinomadura</taxon>
    </lineage>
</organism>
<evidence type="ECO:0000313" key="3">
    <source>
        <dbReference type="EMBL" id="TMQ91929.1"/>
    </source>
</evidence>
<comment type="caution">
    <text evidence="3">The sequence shown here is derived from an EMBL/GenBank/DDBJ whole genome shotgun (WGS) entry which is preliminary data.</text>
</comment>
<protein>
    <submittedName>
        <fullName evidence="3">Uncharacterized protein</fullName>
    </submittedName>
</protein>
<evidence type="ECO:0000313" key="4">
    <source>
        <dbReference type="Proteomes" id="UP000309174"/>
    </source>
</evidence>
<dbReference type="RefSeq" id="WP_138648313.1">
    <property type="nucleotide sequence ID" value="NZ_VCKW01000180.1"/>
</dbReference>